<dbReference type="InterPro" id="IPR039015">
    <property type="entry name" value="ENDOD1"/>
</dbReference>
<dbReference type="OrthoDB" id="69221at2759"/>
<comment type="caution">
    <text evidence="4">The sequence shown here is derived from an EMBL/GenBank/DDBJ whole genome shotgun (WGS) entry which is preliminary data.</text>
</comment>
<feature type="domain" description="DNA/RNA non-specific endonuclease/pyrophosphatase/phosphodiesterase" evidence="3">
    <location>
        <begin position="61"/>
        <end position="256"/>
    </location>
</feature>
<evidence type="ECO:0000259" key="3">
    <source>
        <dbReference type="SMART" id="SM00892"/>
    </source>
</evidence>
<reference evidence="4 5" key="1">
    <citation type="submission" date="2020-03" db="EMBL/GenBank/DDBJ databases">
        <title>Dissostichus mawsoni Genome sequencing and assembly.</title>
        <authorList>
            <person name="Park H."/>
        </authorList>
    </citation>
    <scope>NUCLEOTIDE SEQUENCE [LARGE SCALE GENOMIC DNA]</scope>
    <source>
        <strain evidence="4">DM0001</strain>
        <tissue evidence="4">Muscle</tissue>
    </source>
</reference>
<evidence type="ECO:0008006" key="6">
    <source>
        <dbReference type="Google" id="ProtNLM"/>
    </source>
</evidence>
<evidence type="ECO:0000259" key="2">
    <source>
        <dbReference type="SMART" id="SM00477"/>
    </source>
</evidence>
<evidence type="ECO:0000313" key="4">
    <source>
        <dbReference type="EMBL" id="KAF3837411.1"/>
    </source>
</evidence>
<dbReference type="Pfam" id="PF01223">
    <property type="entry name" value="Endonuclease_NS"/>
    <property type="match status" value="1"/>
</dbReference>
<feature type="domain" description="ENPP1-3/EXOG-like endonuclease/phosphodiesterase" evidence="2">
    <location>
        <begin position="62"/>
        <end position="272"/>
    </location>
</feature>
<gene>
    <name evidence="4" type="ORF">F7725_004875</name>
</gene>
<proteinExistence type="predicted"/>
<dbReference type="InterPro" id="IPR001604">
    <property type="entry name" value="Endo_G_ENPP1-like_dom"/>
</dbReference>
<dbReference type="GO" id="GO:0016787">
    <property type="term" value="F:hydrolase activity"/>
    <property type="evidence" value="ECO:0007669"/>
    <property type="project" value="InterPro"/>
</dbReference>
<dbReference type="InterPro" id="IPR044925">
    <property type="entry name" value="His-Me_finger_sf"/>
</dbReference>
<dbReference type="AlphaFoldDB" id="A0A7J5XKE2"/>
<dbReference type="SMART" id="SM00892">
    <property type="entry name" value="Endonuclease_NS"/>
    <property type="match status" value="1"/>
</dbReference>
<dbReference type="GO" id="GO:0046872">
    <property type="term" value="F:metal ion binding"/>
    <property type="evidence" value="ECO:0007669"/>
    <property type="project" value="InterPro"/>
</dbReference>
<feature type="signal peptide" evidence="1">
    <location>
        <begin position="1"/>
        <end position="16"/>
    </location>
</feature>
<protein>
    <recommendedName>
        <fullName evidence="6">Endonuclease domain-containing 1 protein</fullName>
    </recommendedName>
</protein>
<organism evidence="4 5">
    <name type="scientific">Dissostichus mawsoni</name>
    <name type="common">Antarctic cod</name>
    <dbReference type="NCBI Taxonomy" id="36200"/>
    <lineage>
        <taxon>Eukaryota</taxon>
        <taxon>Metazoa</taxon>
        <taxon>Chordata</taxon>
        <taxon>Craniata</taxon>
        <taxon>Vertebrata</taxon>
        <taxon>Euteleostomi</taxon>
        <taxon>Actinopterygii</taxon>
        <taxon>Neopterygii</taxon>
        <taxon>Teleostei</taxon>
        <taxon>Neoteleostei</taxon>
        <taxon>Acanthomorphata</taxon>
        <taxon>Eupercaria</taxon>
        <taxon>Perciformes</taxon>
        <taxon>Notothenioidei</taxon>
        <taxon>Nototheniidae</taxon>
        <taxon>Dissostichus</taxon>
    </lineage>
</organism>
<accession>A0A7J5XKE2</accession>
<dbReference type="InterPro" id="IPR044929">
    <property type="entry name" value="DNA/RNA_non-sp_Endonuclease_sf"/>
</dbReference>
<dbReference type="PANTHER" id="PTHR21472:SF15">
    <property type="entry name" value="ENDONUCLEASE DOMAIN-CONTAINING 1 PROTEIN-RELATED"/>
    <property type="match status" value="1"/>
</dbReference>
<dbReference type="InterPro" id="IPR020821">
    <property type="entry name" value="ENPP1-3/EXOG-like_nuc-like"/>
</dbReference>
<sequence length="288" mass="32444">MLAALLLLLSIVPTGSKVVNSMSQCAEFLLNETPPNVPGILEGGNIQDQNQYEPICQTFRGIRRFVTLYDTKNKIPVFSASRYIGTNSKRPKKAIWKIEPQLEDIHGNENMRKDVKGKTYNNQAVNSDYTNQGFDRGHLFPSSYASTDDDKKSTFTLTNIVPQNGPFNKGRWNKMESCIKCVLDEYCINNNNIKEGFLVIGAQPGNNIISNKINIPSMLWSAFCCYSHSEKRWLASAHWGQNIWDGETYLQTKTLAELHSQPQVIGSLQPIRAAPGDDIILRATWSLR</sequence>
<evidence type="ECO:0000256" key="1">
    <source>
        <dbReference type="SAM" id="SignalP"/>
    </source>
</evidence>
<dbReference type="Gene3D" id="3.40.570.10">
    <property type="entry name" value="Extracellular Endonuclease, subunit A"/>
    <property type="match status" value="1"/>
</dbReference>
<evidence type="ECO:0000313" key="5">
    <source>
        <dbReference type="Proteomes" id="UP000518266"/>
    </source>
</evidence>
<dbReference type="EMBL" id="JAAKFY010000023">
    <property type="protein sequence ID" value="KAF3837411.1"/>
    <property type="molecule type" value="Genomic_DNA"/>
</dbReference>
<dbReference type="PANTHER" id="PTHR21472">
    <property type="entry name" value="ENDONUCLEASE DOMAIN-CONTAINING 1 PROTEIN ENDOD1"/>
    <property type="match status" value="1"/>
</dbReference>
<dbReference type="Proteomes" id="UP000518266">
    <property type="component" value="Unassembled WGS sequence"/>
</dbReference>
<keyword evidence="1" id="KW-0732">Signal</keyword>
<name>A0A7J5XKE2_DISMA</name>
<dbReference type="GO" id="GO:0003676">
    <property type="term" value="F:nucleic acid binding"/>
    <property type="evidence" value="ECO:0007669"/>
    <property type="project" value="InterPro"/>
</dbReference>
<keyword evidence="5" id="KW-1185">Reference proteome</keyword>
<dbReference type="SUPFAM" id="SSF54060">
    <property type="entry name" value="His-Me finger endonucleases"/>
    <property type="match status" value="1"/>
</dbReference>
<feature type="chain" id="PRO_5029889975" description="Endonuclease domain-containing 1 protein" evidence="1">
    <location>
        <begin position="17"/>
        <end position="288"/>
    </location>
</feature>
<dbReference type="SMART" id="SM00477">
    <property type="entry name" value="NUC"/>
    <property type="match status" value="1"/>
</dbReference>